<evidence type="ECO:0008006" key="3">
    <source>
        <dbReference type="Google" id="ProtNLM"/>
    </source>
</evidence>
<dbReference type="RefSeq" id="WP_014217166.1">
    <property type="nucleotide sequence ID" value="NZ_LWBO01000084.1"/>
</dbReference>
<name>A0ABX3NLZ2_9BACT</name>
<proteinExistence type="predicted"/>
<evidence type="ECO:0000313" key="2">
    <source>
        <dbReference type="Proteomes" id="UP000192277"/>
    </source>
</evidence>
<reference evidence="1 2" key="1">
    <citation type="submission" date="2016-04" db="EMBL/GenBank/DDBJ databases">
        <authorList>
            <person name="Chen L."/>
            <person name="Zhuang W."/>
            <person name="Wang G."/>
        </authorList>
    </citation>
    <scope>NUCLEOTIDE SEQUENCE [LARGE SCALE GENOMIC DNA]</scope>
    <source>
        <strain evidence="2">GR20</strain>
    </source>
</reference>
<organism evidence="1 2">
    <name type="scientific">Niastella koreensis</name>
    <dbReference type="NCBI Taxonomy" id="354356"/>
    <lineage>
        <taxon>Bacteria</taxon>
        <taxon>Pseudomonadati</taxon>
        <taxon>Bacteroidota</taxon>
        <taxon>Chitinophagia</taxon>
        <taxon>Chitinophagales</taxon>
        <taxon>Chitinophagaceae</taxon>
        <taxon>Niastella</taxon>
    </lineage>
</organism>
<dbReference type="Proteomes" id="UP000192277">
    <property type="component" value="Unassembled WGS sequence"/>
</dbReference>
<sequence length="366" mass="42610">MDSYHRLKPFFLPLLFILLINCSHPPRRVDSAYYYWKTGDASDSERNFLKVQGIRKLYVRQLDVDWSDVQGAIPLNGTSIETLNYQLVKYDSFAVQMIPVVFITNKTFERISPGDIPQLAKRLVRRCLPSYDSVDIRYEENHYIDFHGGPIKPKEIQFDCDWTVKTSPAYFQFLKEVRKLTPDSITISATIRLHQYKYPDKTGVPPVNRGMLMVYNISDPKQYTPEQSIFDINKASAYFTQTKKYQLPLDIALPAWSWCLVFRDHQFYQIENGITESDLQQQAFLKPTGNHYYQVTQDTTYHDLFLRPGDEIKAEGVDDTQLQQAAQLAGKAVNTPDFTVTLFELSEQEINRYSHETLNQVYSSFR</sequence>
<gene>
    <name evidence="1" type="ORF">A4D02_17205</name>
</gene>
<evidence type="ECO:0000313" key="1">
    <source>
        <dbReference type="EMBL" id="OQP39073.1"/>
    </source>
</evidence>
<dbReference type="EMBL" id="LWBO01000084">
    <property type="protein sequence ID" value="OQP39073.1"/>
    <property type="molecule type" value="Genomic_DNA"/>
</dbReference>
<accession>A0ABX3NLZ2</accession>
<protein>
    <recommendedName>
        <fullName evidence="3">Lipoprotein</fullName>
    </recommendedName>
</protein>
<keyword evidence="2" id="KW-1185">Reference proteome</keyword>
<comment type="caution">
    <text evidence="1">The sequence shown here is derived from an EMBL/GenBank/DDBJ whole genome shotgun (WGS) entry which is preliminary data.</text>
</comment>